<evidence type="ECO:0000313" key="12">
    <source>
        <dbReference type="Proteomes" id="UP000199446"/>
    </source>
</evidence>
<keyword evidence="5 9" id="KW-0808">Transferase</keyword>
<keyword evidence="12" id="KW-1185">Reference proteome</keyword>
<name>A0A1G7LC81_9DEIN</name>
<protein>
    <recommendedName>
        <fullName evidence="4 9">Dihydropteroate synthase</fullName>
        <shortName evidence="9">DHPS</shortName>
        <ecNumber evidence="4 9">2.5.1.15</ecNumber>
    </recommendedName>
    <alternativeName>
        <fullName evidence="9">Dihydropteroate pyrophosphorylase</fullName>
    </alternativeName>
</protein>
<gene>
    <name evidence="11" type="ORF">SAMN04488243_1629</name>
</gene>
<dbReference type="GO" id="GO:0046872">
    <property type="term" value="F:metal ion binding"/>
    <property type="evidence" value="ECO:0007669"/>
    <property type="project" value="UniProtKB-KW"/>
</dbReference>
<dbReference type="InterPro" id="IPR045031">
    <property type="entry name" value="DHP_synth-like"/>
</dbReference>
<dbReference type="OrthoDB" id="9811744at2"/>
<dbReference type="EC" id="2.5.1.15" evidence="4 9"/>
<dbReference type="Gene3D" id="3.20.20.20">
    <property type="entry name" value="Dihydropteroate synthase-like"/>
    <property type="match status" value="1"/>
</dbReference>
<comment type="cofactor">
    <cofactor evidence="2 9">
        <name>Mg(2+)</name>
        <dbReference type="ChEBI" id="CHEBI:18420"/>
    </cofactor>
</comment>
<comment type="pathway">
    <text evidence="3 9">Cofactor biosynthesis; tetrahydrofolate biosynthesis; 7,8-dihydrofolate from 2-amino-4-hydroxy-6-hydroxymethyl-7,8-dihydropteridine diphosphate and 4-aminobenzoate: step 1/2.</text>
</comment>
<dbReference type="PROSITE" id="PS50972">
    <property type="entry name" value="PTERIN_BINDING"/>
    <property type="match status" value="1"/>
</dbReference>
<evidence type="ECO:0000256" key="1">
    <source>
        <dbReference type="ARBA" id="ARBA00000012"/>
    </source>
</evidence>
<accession>A0A1G7LC81</accession>
<proteinExistence type="inferred from homology"/>
<dbReference type="PROSITE" id="PS00793">
    <property type="entry name" value="DHPS_2"/>
    <property type="match status" value="1"/>
</dbReference>
<keyword evidence="8 9" id="KW-0289">Folate biosynthesis</keyword>
<keyword evidence="7 9" id="KW-0460">Magnesium</keyword>
<comment type="function">
    <text evidence="9">Catalyzes the condensation of para-aminobenzoate (pABA) with 6-hydroxymethyl-7,8-dihydropterin diphosphate (DHPt-PP) to form 7,8-dihydropteroate (H2Pte), the immediate precursor of folate derivatives.</text>
</comment>
<evidence type="ECO:0000259" key="10">
    <source>
        <dbReference type="PROSITE" id="PS50972"/>
    </source>
</evidence>
<comment type="similarity">
    <text evidence="9">Belongs to the DHPS family.</text>
</comment>
<dbReference type="AlphaFoldDB" id="A0A1G7LC81"/>
<evidence type="ECO:0000256" key="8">
    <source>
        <dbReference type="ARBA" id="ARBA00022909"/>
    </source>
</evidence>
<evidence type="ECO:0000313" key="11">
    <source>
        <dbReference type="EMBL" id="SDF47073.1"/>
    </source>
</evidence>
<evidence type="ECO:0000256" key="6">
    <source>
        <dbReference type="ARBA" id="ARBA00022723"/>
    </source>
</evidence>
<organism evidence="11 12">
    <name type="scientific">Thermus arciformis</name>
    <dbReference type="NCBI Taxonomy" id="482827"/>
    <lineage>
        <taxon>Bacteria</taxon>
        <taxon>Thermotogati</taxon>
        <taxon>Deinococcota</taxon>
        <taxon>Deinococci</taxon>
        <taxon>Thermales</taxon>
        <taxon>Thermaceae</taxon>
        <taxon>Thermus</taxon>
    </lineage>
</organism>
<evidence type="ECO:0000256" key="7">
    <source>
        <dbReference type="ARBA" id="ARBA00022842"/>
    </source>
</evidence>
<dbReference type="GO" id="GO:0005829">
    <property type="term" value="C:cytosol"/>
    <property type="evidence" value="ECO:0007669"/>
    <property type="project" value="TreeGrafter"/>
</dbReference>
<evidence type="ECO:0000256" key="3">
    <source>
        <dbReference type="ARBA" id="ARBA00004763"/>
    </source>
</evidence>
<dbReference type="InterPro" id="IPR000489">
    <property type="entry name" value="Pterin-binding_dom"/>
</dbReference>
<dbReference type="GO" id="GO:0046654">
    <property type="term" value="P:tetrahydrofolate biosynthetic process"/>
    <property type="evidence" value="ECO:0007669"/>
    <property type="project" value="UniProtKB-UniPathway"/>
</dbReference>
<feature type="domain" description="Pterin-binding" evidence="10">
    <location>
        <begin position="14"/>
        <end position="265"/>
    </location>
</feature>
<dbReference type="STRING" id="482827.SAMN04488243_1629"/>
<sequence length="276" mass="29794">MLWLRDRALDLSKPRLMGILNLTPDSFSDGGLYLEPEKALQRAKALVAEGADLLDLGAESTRPGAAPVPVEEEKRRLLPVLEAVLELGVPVSVDTRKPEVAEEALKLGAHLLNDVTGLRDERMVALAARYGVAAVVMHMPVPDPATMMAHARYQDVVAEVKAFLQAQAERALRAGVPQVVLDPGFGFGKLLEHNLALLKRLEEIVALGHPVLVGLSRKRTIGELTGVEAPRERVIGSVAAHLYAALKGARILRVHDVKAHREALAVWDALSAFQGG</sequence>
<dbReference type="GO" id="GO:0004156">
    <property type="term" value="F:dihydropteroate synthase activity"/>
    <property type="evidence" value="ECO:0007669"/>
    <property type="project" value="UniProtKB-EC"/>
</dbReference>
<dbReference type="EMBL" id="FNBC01000062">
    <property type="protein sequence ID" value="SDF47073.1"/>
    <property type="molecule type" value="Genomic_DNA"/>
</dbReference>
<dbReference type="UniPathway" id="UPA00077">
    <property type="reaction ID" value="UER00156"/>
</dbReference>
<dbReference type="InterPro" id="IPR006390">
    <property type="entry name" value="DHP_synth_dom"/>
</dbReference>
<dbReference type="Pfam" id="PF00809">
    <property type="entry name" value="Pterin_bind"/>
    <property type="match status" value="1"/>
</dbReference>
<dbReference type="NCBIfam" id="TIGR01496">
    <property type="entry name" value="DHPS"/>
    <property type="match status" value="1"/>
</dbReference>
<evidence type="ECO:0000256" key="2">
    <source>
        <dbReference type="ARBA" id="ARBA00001946"/>
    </source>
</evidence>
<dbReference type="CDD" id="cd00739">
    <property type="entry name" value="DHPS"/>
    <property type="match status" value="1"/>
</dbReference>
<comment type="catalytic activity">
    <reaction evidence="1">
        <text>(7,8-dihydropterin-6-yl)methyl diphosphate + 4-aminobenzoate = 7,8-dihydropteroate + diphosphate</text>
        <dbReference type="Rhea" id="RHEA:19949"/>
        <dbReference type="ChEBI" id="CHEBI:17836"/>
        <dbReference type="ChEBI" id="CHEBI:17839"/>
        <dbReference type="ChEBI" id="CHEBI:33019"/>
        <dbReference type="ChEBI" id="CHEBI:72950"/>
        <dbReference type="EC" id="2.5.1.15"/>
    </reaction>
</comment>
<evidence type="ECO:0000256" key="4">
    <source>
        <dbReference type="ARBA" id="ARBA00012458"/>
    </source>
</evidence>
<dbReference type="SUPFAM" id="SSF51717">
    <property type="entry name" value="Dihydropteroate synthetase-like"/>
    <property type="match status" value="1"/>
</dbReference>
<reference evidence="12" key="1">
    <citation type="submission" date="2016-10" db="EMBL/GenBank/DDBJ databases">
        <authorList>
            <person name="Varghese N."/>
            <person name="Submissions S."/>
        </authorList>
    </citation>
    <scope>NUCLEOTIDE SEQUENCE [LARGE SCALE GENOMIC DNA]</scope>
    <source>
        <strain evidence="12">CGMCC 1.6992</strain>
    </source>
</reference>
<dbReference type="PANTHER" id="PTHR20941">
    <property type="entry name" value="FOLATE SYNTHESIS PROTEINS"/>
    <property type="match status" value="1"/>
</dbReference>
<dbReference type="PANTHER" id="PTHR20941:SF1">
    <property type="entry name" value="FOLIC ACID SYNTHESIS PROTEIN FOL1"/>
    <property type="match status" value="1"/>
</dbReference>
<dbReference type="PROSITE" id="PS00792">
    <property type="entry name" value="DHPS_1"/>
    <property type="match status" value="1"/>
</dbReference>
<dbReference type="Proteomes" id="UP000199446">
    <property type="component" value="Unassembled WGS sequence"/>
</dbReference>
<dbReference type="RefSeq" id="WP_093008695.1">
    <property type="nucleotide sequence ID" value="NZ_FNBC01000062.1"/>
</dbReference>
<dbReference type="InterPro" id="IPR011005">
    <property type="entry name" value="Dihydropteroate_synth-like_sf"/>
</dbReference>
<dbReference type="GO" id="GO:0046656">
    <property type="term" value="P:folic acid biosynthetic process"/>
    <property type="evidence" value="ECO:0007669"/>
    <property type="project" value="UniProtKB-KW"/>
</dbReference>
<evidence type="ECO:0000256" key="5">
    <source>
        <dbReference type="ARBA" id="ARBA00022679"/>
    </source>
</evidence>
<evidence type="ECO:0000256" key="9">
    <source>
        <dbReference type="RuleBase" id="RU361205"/>
    </source>
</evidence>
<keyword evidence="6 9" id="KW-0479">Metal-binding</keyword>